<keyword evidence="2" id="KW-0472">Membrane</keyword>
<reference evidence="3 4" key="1">
    <citation type="submission" date="2015-02" db="EMBL/GenBank/DDBJ databases">
        <title>Draft genome of a novel marine cyanobacterium (Chroococcales) isolated from South Atlantic Ocean.</title>
        <authorList>
            <person name="Rigonato J."/>
            <person name="Alvarenga D.O."/>
            <person name="Branco L.H."/>
            <person name="Varani A.M."/>
            <person name="Brandini F.P."/>
            <person name="Fiore M.F."/>
        </authorList>
    </citation>
    <scope>NUCLEOTIDE SEQUENCE [LARGE SCALE GENOMIC DNA]</scope>
    <source>
        <strain evidence="3 4">CENA595</strain>
    </source>
</reference>
<feature type="coiled-coil region" evidence="1">
    <location>
        <begin position="62"/>
        <end position="99"/>
    </location>
</feature>
<evidence type="ECO:0000256" key="1">
    <source>
        <dbReference type="SAM" id="Coils"/>
    </source>
</evidence>
<dbReference type="STRING" id="1618023.UH38_02490"/>
<keyword evidence="2" id="KW-0812">Transmembrane</keyword>
<dbReference type="PANTHER" id="PTHR40278">
    <property type="entry name" value="DNA UTILIZATION PROTEIN HOFN"/>
    <property type="match status" value="1"/>
</dbReference>
<evidence type="ECO:0000313" key="3">
    <source>
        <dbReference type="EMBL" id="KJH73638.1"/>
    </source>
</evidence>
<gene>
    <name evidence="3" type="ORF">UH38_02490</name>
</gene>
<feature type="transmembrane region" description="Helical" evidence="2">
    <location>
        <begin position="37"/>
        <end position="58"/>
    </location>
</feature>
<sequence length="262" mass="28109">MYSLDINFIKGRSQPKADQTTRASRRTTFVASDMTPIYVGLGAGLASLALVLAGWGILSAQNSGLETEVAKLDQELAALGIQEQQIQQIQAEVTQIKTQNQALATVFNEIRPWSAILQDIRDRIPANAVQIENIQQVTAAATPAPAASPPPQGQQAAAPVAPPANGIEIIGNARTFNDVNDFLLSLKQSSFLKPEDTKLVSAELVNNSSGGQNPTPPLVKYTISSTFTDAGATELLRELERKGTLGLVTRIRTLQQRGLIQQ</sequence>
<dbReference type="Proteomes" id="UP000032452">
    <property type="component" value="Unassembled WGS sequence"/>
</dbReference>
<keyword evidence="4" id="KW-1185">Reference proteome</keyword>
<evidence type="ECO:0008006" key="5">
    <source>
        <dbReference type="Google" id="ProtNLM"/>
    </source>
</evidence>
<dbReference type="AlphaFoldDB" id="A0A0D8ZXY4"/>
<dbReference type="EMBL" id="JYON01000001">
    <property type="protein sequence ID" value="KJH73638.1"/>
    <property type="molecule type" value="Genomic_DNA"/>
</dbReference>
<name>A0A0D8ZXY4_9CYAN</name>
<dbReference type="PATRIC" id="fig|1618023.3.peg.1760"/>
<organism evidence="3 4">
    <name type="scientific">Aliterella atlantica CENA595</name>
    <dbReference type="NCBI Taxonomy" id="1618023"/>
    <lineage>
        <taxon>Bacteria</taxon>
        <taxon>Bacillati</taxon>
        <taxon>Cyanobacteriota</taxon>
        <taxon>Cyanophyceae</taxon>
        <taxon>Chroococcidiopsidales</taxon>
        <taxon>Aliterellaceae</taxon>
        <taxon>Aliterella</taxon>
    </lineage>
</organism>
<keyword evidence="2" id="KW-1133">Transmembrane helix</keyword>
<dbReference type="InterPro" id="IPR007813">
    <property type="entry name" value="PilN"/>
</dbReference>
<protein>
    <recommendedName>
        <fullName evidence="5">Fimbrial protein</fullName>
    </recommendedName>
</protein>
<evidence type="ECO:0000313" key="4">
    <source>
        <dbReference type="Proteomes" id="UP000032452"/>
    </source>
</evidence>
<comment type="caution">
    <text evidence="3">The sequence shown here is derived from an EMBL/GenBank/DDBJ whole genome shotgun (WGS) entry which is preliminary data.</text>
</comment>
<dbReference type="InterPro" id="IPR052534">
    <property type="entry name" value="Extracell_DNA_Util/SecSys_Comp"/>
</dbReference>
<dbReference type="PANTHER" id="PTHR40278:SF1">
    <property type="entry name" value="DNA UTILIZATION PROTEIN HOFN"/>
    <property type="match status" value="1"/>
</dbReference>
<dbReference type="Pfam" id="PF05137">
    <property type="entry name" value="PilN"/>
    <property type="match status" value="1"/>
</dbReference>
<evidence type="ECO:0000256" key="2">
    <source>
        <dbReference type="SAM" id="Phobius"/>
    </source>
</evidence>
<keyword evidence="1" id="KW-0175">Coiled coil</keyword>
<dbReference type="RefSeq" id="WP_045052992.1">
    <property type="nucleotide sequence ID" value="NZ_CAWMDP010000017.1"/>
</dbReference>
<accession>A0A0D8ZXY4</accession>
<dbReference type="OrthoDB" id="422602at2"/>
<proteinExistence type="predicted"/>